<dbReference type="Pfam" id="PF14417">
    <property type="entry name" value="MEDS"/>
    <property type="match status" value="1"/>
</dbReference>
<name>A0ABR9KNV5_9ACTN</name>
<keyword evidence="3" id="KW-1185">Reference proteome</keyword>
<evidence type="ECO:0000259" key="1">
    <source>
        <dbReference type="Pfam" id="PF14417"/>
    </source>
</evidence>
<sequence>MTKPQAIQPGDHVGVTFDDDDSLAATTLDFVEQGRRAGARVLVFAAPHLAGSLPGVQVMEPRSTLDGLMDFYAEAVRQAATEGRSGLWTSVEMSWARAIDPDELVAAESGLNTLFGDGRLTAICHYDTRLFPPAQLTRFHQAHPVGREAACLRHRTTSAGVTFTGEADRTNLLAWQALTRALPDGEAVIDITGMSFLDVRAMAQLGLVAAARCAPLSILACPGQSAHLRLLRVDRVARLVTVEEPALRGAGRVMPYG</sequence>
<dbReference type="RefSeq" id="WP_192778221.1">
    <property type="nucleotide sequence ID" value="NZ_BAAASY010000022.1"/>
</dbReference>
<feature type="domain" description="MEDS" evidence="1">
    <location>
        <begin position="11"/>
        <end position="144"/>
    </location>
</feature>
<reference evidence="2 3" key="1">
    <citation type="submission" date="2020-10" db="EMBL/GenBank/DDBJ databases">
        <title>Sequencing the genomes of 1000 actinobacteria strains.</title>
        <authorList>
            <person name="Klenk H.-P."/>
        </authorList>
    </citation>
    <scope>NUCLEOTIDE SEQUENCE [LARGE SCALE GENOMIC DNA]</scope>
    <source>
        <strain evidence="2 3">DSM 43748</strain>
    </source>
</reference>
<proteinExistence type="predicted"/>
<protein>
    <recommendedName>
        <fullName evidence="1">MEDS domain-containing protein</fullName>
    </recommendedName>
</protein>
<gene>
    <name evidence="2" type="ORF">H4W81_006481</name>
</gene>
<evidence type="ECO:0000313" key="2">
    <source>
        <dbReference type="EMBL" id="MBE1563702.1"/>
    </source>
</evidence>
<dbReference type="Proteomes" id="UP000661607">
    <property type="component" value="Unassembled WGS sequence"/>
</dbReference>
<organism evidence="2 3">
    <name type="scientific">Nonomuraea africana</name>
    <dbReference type="NCBI Taxonomy" id="46171"/>
    <lineage>
        <taxon>Bacteria</taxon>
        <taxon>Bacillati</taxon>
        <taxon>Actinomycetota</taxon>
        <taxon>Actinomycetes</taxon>
        <taxon>Streptosporangiales</taxon>
        <taxon>Streptosporangiaceae</taxon>
        <taxon>Nonomuraea</taxon>
    </lineage>
</organism>
<evidence type="ECO:0000313" key="3">
    <source>
        <dbReference type="Proteomes" id="UP000661607"/>
    </source>
</evidence>
<accession>A0ABR9KNV5</accession>
<comment type="caution">
    <text evidence="2">The sequence shown here is derived from an EMBL/GenBank/DDBJ whole genome shotgun (WGS) entry which is preliminary data.</text>
</comment>
<dbReference type="InterPro" id="IPR025847">
    <property type="entry name" value="MEDS_domain"/>
</dbReference>
<dbReference type="EMBL" id="JADBEF010000001">
    <property type="protein sequence ID" value="MBE1563702.1"/>
    <property type="molecule type" value="Genomic_DNA"/>
</dbReference>